<gene>
    <name evidence="4" type="ORF">H4Q32_016949</name>
</gene>
<accession>A0ABQ8M7D9</accession>
<dbReference type="SMART" id="SM00326">
    <property type="entry name" value="SH3"/>
    <property type="match status" value="1"/>
</dbReference>
<dbReference type="PANTHER" id="PTHR46026">
    <property type="entry name" value="RHO-TYPE GUANINE NUCLEOTIDE EXCHANGE FACTOR, ISOFORM F"/>
    <property type="match status" value="1"/>
</dbReference>
<evidence type="ECO:0000259" key="3">
    <source>
        <dbReference type="PROSITE" id="PS50002"/>
    </source>
</evidence>
<evidence type="ECO:0000313" key="5">
    <source>
        <dbReference type="Proteomes" id="UP000830375"/>
    </source>
</evidence>
<keyword evidence="1 2" id="KW-0728">SH3 domain</keyword>
<comment type="caution">
    <text evidence="4">The sequence shown here is derived from an EMBL/GenBank/DDBJ whole genome shotgun (WGS) entry which is preliminary data.</text>
</comment>
<feature type="domain" description="SH3" evidence="3">
    <location>
        <begin position="1"/>
        <end position="61"/>
    </location>
</feature>
<dbReference type="Gene3D" id="2.30.30.40">
    <property type="entry name" value="SH3 Domains"/>
    <property type="match status" value="1"/>
</dbReference>
<evidence type="ECO:0000313" key="4">
    <source>
        <dbReference type="EMBL" id="KAI2658810.1"/>
    </source>
</evidence>
<dbReference type="SUPFAM" id="SSF50044">
    <property type="entry name" value="SH3-domain"/>
    <property type="match status" value="1"/>
</dbReference>
<evidence type="ECO:0000256" key="2">
    <source>
        <dbReference type="PROSITE-ProRule" id="PRU00192"/>
    </source>
</evidence>
<dbReference type="Pfam" id="PF07653">
    <property type="entry name" value="SH3_2"/>
    <property type="match status" value="1"/>
</dbReference>
<dbReference type="EMBL" id="JACTAM010000012">
    <property type="protein sequence ID" value="KAI2658810.1"/>
    <property type="molecule type" value="Genomic_DNA"/>
</dbReference>
<dbReference type="InterPro" id="IPR001452">
    <property type="entry name" value="SH3_domain"/>
</dbReference>
<keyword evidence="5" id="KW-1185">Reference proteome</keyword>
<dbReference type="Proteomes" id="UP000830375">
    <property type="component" value="Unassembled WGS sequence"/>
</dbReference>
<protein>
    <submittedName>
        <fullName evidence="4">Growth arrest-specific protein 7</fullName>
    </submittedName>
</protein>
<dbReference type="InterPro" id="IPR036028">
    <property type="entry name" value="SH3-like_dom_sf"/>
</dbReference>
<organism evidence="4 5">
    <name type="scientific">Labeo rohita</name>
    <name type="common">Indian major carp</name>
    <name type="synonym">Cyprinus rohita</name>
    <dbReference type="NCBI Taxonomy" id="84645"/>
    <lineage>
        <taxon>Eukaryota</taxon>
        <taxon>Metazoa</taxon>
        <taxon>Chordata</taxon>
        <taxon>Craniata</taxon>
        <taxon>Vertebrata</taxon>
        <taxon>Euteleostomi</taxon>
        <taxon>Actinopterygii</taxon>
        <taxon>Neopterygii</taxon>
        <taxon>Teleostei</taxon>
        <taxon>Ostariophysi</taxon>
        <taxon>Cypriniformes</taxon>
        <taxon>Cyprinidae</taxon>
        <taxon>Labeoninae</taxon>
        <taxon>Labeonini</taxon>
        <taxon>Labeo</taxon>
    </lineage>
</organism>
<dbReference type="CDD" id="cd11829">
    <property type="entry name" value="SH3_GAS7"/>
    <property type="match status" value="1"/>
</dbReference>
<name>A0ABQ8M7D9_LABRO</name>
<dbReference type="PANTHER" id="PTHR46026:SF1">
    <property type="entry name" value="RHO-TYPE GUANINE NUCLEOTIDE EXCHANGE FACTOR, ISOFORM F"/>
    <property type="match status" value="1"/>
</dbReference>
<dbReference type="PROSITE" id="PS50002">
    <property type="entry name" value="SH3"/>
    <property type="match status" value="1"/>
</dbReference>
<proteinExistence type="predicted"/>
<evidence type="ECO:0000256" key="1">
    <source>
        <dbReference type="ARBA" id="ARBA00022443"/>
    </source>
</evidence>
<dbReference type="PRINTS" id="PR00452">
    <property type="entry name" value="SH3DOMAIN"/>
</dbReference>
<reference evidence="4 5" key="1">
    <citation type="submission" date="2022-01" db="EMBL/GenBank/DDBJ databases">
        <title>A high-quality chromosome-level genome assembly of rohu carp, Labeo rohita.</title>
        <authorList>
            <person name="Arick M.A. II"/>
            <person name="Hsu C.-Y."/>
            <person name="Magbanua Z."/>
            <person name="Pechanova O."/>
            <person name="Grover C."/>
            <person name="Miller E."/>
            <person name="Thrash A."/>
            <person name="Ezzel L."/>
            <person name="Alam S."/>
            <person name="Benzie J."/>
            <person name="Hamilton M."/>
            <person name="Karsi A."/>
            <person name="Lawrence M.L."/>
            <person name="Peterson D.G."/>
        </authorList>
    </citation>
    <scope>NUCLEOTIDE SEQUENCE [LARGE SCALE GENOMIC DNA]</scope>
    <source>
        <strain evidence="5">BAU-BD-2019</strain>
        <tissue evidence="4">Blood</tissue>
    </source>
</reference>
<sequence>MSGSFCRSLYAYNGDQHQQGLKFEAGELIRITQALDGGWWEGEKDGVKGWFPSTYVQVEHQCTKVHHLTFSLPVFGDKTNVQML</sequence>